<comment type="caution">
    <text evidence="1">The sequence shown here is derived from an EMBL/GenBank/DDBJ whole genome shotgun (WGS) entry which is preliminary data.</text>
</comment>
<dbReference type="CDD" id="cd17792">
    <property type="entry name" value="CtkA"/>
    <property type="match status" value="1"/>
</dbReference>
<proteinExistence type="predicted"/>
<dbReference type="RefSeq" id="WP_117582263.1">
    <property type="nucleotide sequence ID" value="NZ_CP176642.1"/>
</dbReference>
<evidence type="ECO:0000313" key="1">
    <source>
        <dbReference type="EMBL" id="RGD81516.1"/>
    </source>
</evidence>
<reference evidence="1 2" key="1">
    <citation type="submission" date="2018-08" db="EMBL/GenBank/DDBJ databases">
        <title>A genome reference for cultivated species of the human gut microbiota.</title>
        <authorList>
            <person name="Zou Y."/>
            <person name="Xue W."/>
            <person name="Luo G."/>
        </authorList>
    </citation>
    <scope>NUCLEOTIDE SEQUENCE [LARGE SCALE GENOMIC DNA]</scope>
    <source>
        <strain evidence="1 2">OM06-4</strain>
    </source>
</reference>
<dbReference type="Gene3D" id="3.30.200.120">
    <property type="match status" value="1"/>
</dbReference>
<dbReference type="EMBL" id="QUSL01000027">
    <property type="protein sequence ID" value="RGD81516.1"/>
    <property type="molecule type" value="Genomic_DNA"/>
</dbReference>
<dbReference type="Gene3D" id="1.10.1070.20">
    <property type="match status" value="1"/>
</dbReference>
<name>A0A3E3EAF7_9FIRM</name>
<accession>A0A3E3EAF7</accession>
<sequence length="353" mass="40746">MSRNNAIKIYDLDRCDIGPRNGRYGGQAGSKEGIIFDDCNWIVKYPKNTRNMNVNDMSYTTAPLSEFIGSHIYQILGYDTHETILGFRNDKIVVACKDFCDDYTDLREIRTLKNVYNSELEKQLDIELGGSTGSAHMVELKELLIHMKYNPTLSSIPDIKDRFWECVVIDAFINNNDRNNGNWGLLFKDGKYSLAPVFDNGAAFSNKLSDEKVIEFLNNPDKLRQSSLNTDTSYGINGHRLTISKMMKLEDDDLNNAVLRVVPLIKEKMKDINNFIDNIPETYRDKIVISTERKEFYKAGMKLRLEQVLEKKLERILNEKKQNIHSRIEAAKVKQSDCHKESKIRNIEKSLKR</sequence>
<dbReference type="AlphaFoldDB" id="A0A3E3EAF7"/>
<protein>
    <submittedName>
        <fullName evidence="1">CtkA family protein</fullName>
    </submittedName>
</protein>
<gene>
    <name evidence="1" type="ORF">DXB93_14445</name>
</gene>
<organism evidence="1 2">
    <name type="scientific">Thomasclavelia ramosa</name>
    <dbReference type="NCBI Taxonomy" id="1547"/>
    <lineage>
        <taxon>Bacteria</taxon>
        <taxon>Bacillati</taxon>
        <taxon>Bacillota</taxon>
        <taxon>Erysipelotrichia</taxon>
        <taxon>Erysipelotrichales</taxon>
        <taxon>Coprobacillaceae</taxon>
        <taxon>Thomasclavelia</taxon>
    </lineage>
</organism>
<evidence type="ECO:0000313" key="2">
    <source>
        <dbReference type="Proteomes" id="UP000261032"/>
    </source>
</evidence>
<dbReference type="Proteomes" id="UP000261032">
    <property type="component" value="Unassembled WGS sequence"/>
</dbReference>